<dbReference type="GO" id="GO:0016651">
    <property type="term" value="F:oxidoreductase activity, acting on NAD(P)H"/>
    <property type="evidence" value="ECO:0007669"/>
    <property type="project" value="UniProtKB-UniRule"/>
</dbReference>
<dbReference type="OMA" id="DIMSIPR"/>
<dbReference type="InterPro" id="IPR001433">
    <property type="entry name" value="OxRdtase_FAD/NAD-bd"/>
</dbReference>
<dbReference type="HAMAP" id="MF_03178">
    <property type="entry name" value="NDOR1"/>
    <property type="match status" value="1"/>
</dbReference>
<dbReference type="PROSITE" id="PS50902">
    <property type="entry name" value="FLAVODOXIN_LIKE"/>
    <property type="match status" value="1"/>
</dbReference>
<evidence type="ECO:0000313" key="14">
    <source>
        <dbReference type="EMBL" id="EDQ91424.1"/>
    </source>
</evidence>
<dbReference type="GeneID" id="5889031"/>
<dbReference type="InterPro" id="IPR001709">
    <property type="entry name" value="Flavoprot_Pyr_Nucl_cyt_Rdtase"/>
</dbReference>
<dbReference type="EC" id="1.18.1.-" evidence="11"/>
<dbReference type="Pfam" id="PF00667">
    <property type="entry name" value="FAD_binding_1"/>
    <property type="match status" value="1"/>
</dbReference>
<dbReference type="KEGG" id="mbr:MONBRDRAFT_14947"/>
<dbReference type="InterPro" id="IPR017927">
    <property type="entry name" value="FAD-bd_FR_type"/>
</dbReference>
<dbReference type="FunCoup" id="A9UT33">
    <property type="interactions" value="1268"/>
</dbReference>
<keyword evidence="6 11" id="KW-0288">FMN</keyword>
<dbReference type="GO" id="GO:0160246">
    <property type="term" value="F:NADPH-iron-sulfur [2Fe-2S] protein oxidoreductase activity"/>
    <property type="evidence" value="ECO:0007669"/>
    <property type="project" value="InterPro"/>
</dbReference>
<evidence type="ECO:0000256" key="1">
    <source>
        <dbReference type="ARBA" id="ARBA00001917"/>
    </source>
</evidence>
<dbReference type="GO" id="GO:0050660">
    <property type="term" value="F:flavin adenine dinucleotide binding"/>
    <property type="evidence" value="ECO:0000318"/>
    <property type="project" value="GO_Central"/>
</dbReference>
<dbReference type="GO" id="GO:0016712">
    <property type="term" value="F:oxidoreductase activity, acting on paired donors, with incorporation or reduction of molecular oxygen, reduced flavin or flavoprotein as one donor, and incorporation of one atom of oxygen"/>
    <property type="evidence" value="ECO:0007669"/>
    <property type="project" value="UniProtKB-EC"/>
</dbReference>
<name>A9UT33_MONBE</name>
<keyword evidence="7 11" id="KW-0274">FAD</keyword>
<proteinExistence type="inferred from homology"/>
<evidence type="ECO:0000259" key="13">
    <source>
        <dbReference type="PROSITE" id="PS51384"/>
    </source>
</evidence>
<dbReference type="FunFam" id="2.40.30.10:FF:000198">
    <property type="entry name" value="Bifunctional cytochrome P450/NADPH--P450 reductase"/>
    <property type="match status" value="1"/>
</dbReference>
<evidence type="ECO:0000256" key="9">
    <source>
        <dbReference type="ARBA" id="ARBA00023002"/>
    </source>
</evidence>
<dbReference type="Gene3D" id="1.20.990.10">
    <property type="entry name" value="NADPH-cytochrome p450 Reductase, Chain A, domain 3"/>
    <property type="match status" value="1"/>
</dbReference>
<dbReference type="InParanoid" id="A9UT33"/>
<feature type="binding site" evidence="11">
    <location>
        <begin position="67"/>
        <end position="70"/>
    </location>
    <ligand>
        <name>FMN</name>
        <dbReference type="ChEBI" id="CHEBI:58210"/>
    </ligand>
</feature>
<feature type="binding site" evidence="11">
    <location>
        <begin position="105"/>
        <end position="114"/>
    </location>
    <ligand>
        <name>FMN</name>
        <dbReference type="ChEBI" id="CHEBI:58210"/>
    </ligand>
</feature>
<dbReference type="GO" id="GO:0005829">
    <property type="term" value="C:cytosol"/>
    <property type="evidence" value="ECO:0000318"/>
    <property type="project" value="GO_Central"/>
</dbReference>
<dbReference type="InterPro" id="IPR028879">
    <property type="entry name" value="NDOR1"/>
</dbReference>
<comment type="cofactor">
    <cofactor evidence="2 11">
        <name>FAD</name>
        <dbReference type="ChEBI" id="CHEBI:57692"/>
    </cofactor>
</comment>
<dbReference type="AlphaFoldDB" id="A9UT33"/>
<dbReference type="FunFam" id="3.40.50.80:FF:000032">
    <property type="entry name" value="NADPH-dependent diflavin oxidoreductase 1"/>
    <property type="match status" value="1"/>
</dbReference>
<dbReference type="GO" id="GO:0010181">
    <property type="term" value="F:FMN binding"/>
    <property type="evidence" value="ECO:0000318"/>
    <property type="project" value="GO_Central"/>
</dbReference>
<evidence type="ECO:0000256" key="3">
    <source>
        <dbReference type="ARBA" id="ARBA00004496"/>
    </source>
</evidence>
<evidence type="ECO:0000256" key="8">
    <source>
        <dbReference type="ARBA" id="ARBA00022857"/>
    </source>
</evidence>
<dbReference type="InterPro" id="IPR008254">
    <property type="entry name" value="Flavodoxin/NO_synth"/>
</dbReference>
<evidence type="ECO:0000256" key="11">
    <source>
        <dbReference type="HAMAP-Rule" id="MF_03178"/>
    </source>
</evidence>
<comment type="subcellular location">
    <subcellularLocation>
        <location evidence="3 11">Cytoplasm</location>
    </subcellularLocation>
</comment>
<feature type="binding site" evidence="11">
    <location>
        <begin position="20"/>
        <end position="25"/>
    </location>
    <ligand>
        <name>FMN</name>
        <dbReference type="ChEBI" id="CHEBI:58210"/>
    </ligand>
</feature>
<dbReference type="PRINTS" id="PR00369">
    <property type="entry name" value="FLAVODOXIN"/>
</dbReference>
<comment type="caution">
    <text evidence="11">Lacks conserved residue(s) required for the propagation of feature annotation.</text>
</comment>
<dbReference type="Proteomes" id="UP000001357">
    <property type="component" value="Unassembled WGS sequence"/>
</dbReference>
<feature type="binding site" evidence="11">
    <location>
        <begin position="386"/>
        <end position="389"/>
    </location>
    <ligand>
        <name>FAD</name>
        <dbReference type="ChEBI" id="CHEBI:57692"/>
    </ligand>
</feature>
<evidence type="ECO:0000256" key="2">
    <source>
        <dbReference type="ARBA" id="ARBA00001974"/>
    </source>
</evidence>
<dbReference type="Pfam" id="PF00175">
    <property type="entry name" value="NAD_binding_1"/>
    <property type="match status" value="1"/>
</dbReference>
<feature type="domain" description="FAD-binding FR-type" evidence="13">
    <location>
        <begin position="207"/>
        <end position="452"/>
    </location>
</feature>
<dbReference type="Gene3D" id="3.40.50.80">
    <property type="entry name" value="Nucleotide-binding domain of ferredoxin-NADP reductase (FNR) module"/>
    <property type="match status" value="1"/>
</dbReference>
<keyword evidence="4 11" id="KW-0963">Cytoplasm</keyword>
<dbReference type="GO" id="GO:0005634">
    <property type="term" value="C:nucleus"/>
    <property type="evidence" value="ECO:0007669"/>
    <property type="project" value="UniProtKB-ARBA"/>
</dbReference>
<comment type="cofactor">
    <cofactor evidence="1 11">
        <name>FMN</name>
        <dbReference type="ChEBI" id="CHEBI:58210"/>
    </cofactor>
</comment>
<feature type="binding site" evidence="11">
    <location>
        <begin position="527"/>
        <end position="531"/>
    </location>
    <ligand>
        <name>NADP(+)</name>
        <dbReference type="ChEBI" id="CHEBI:58349"/>
    </ligand>
</feature>
<evidence type="ECO:0000256" key="5">
    <source>
        <dbReference type="ARBA" id="ARBA00022630"/>
    </source>
</evidence>
<comment type="similarity">
    <text evidence="11">In the N-terminal section; belongs to the flavodoxin family.</text>
</comment>
<dbReference type="eggNOG" id="KOG1159">
    <property type="taxonomic scope" value="Eukaryota"/>
</dbReference>
<dbReference type="PRINTS" id="PR00371">
    <property type="entry name" value="FPNCR"/>
</dbReference>
<dbReference type="InterPro" id="IPR001094">
    <property type="entry name" value="Flavdoxin-like"/>
</dbReference>
<comment type="catalytic activity">
    <reaction evidence="10">
        <text>an organic molecule + reduced [NADPH--hemoprotein reductase] + O2 = an alcohol + oxidized [NADPH--hemoprotein reductase] + H2O + H(+)</text>
        <dbReference type="Rhea" id="RHEA:17149"/>
        <dbReference type="Rhea" id="RHEA-COMP:11964"/>
        <dbReference type="Rhea" id="RHEA-COMP:11965"/>
        <dbReference type="ChEBI" id="CHEBI:15377"/>
        <dbReference type="ChEBI" id="CHEBI:15378"/>
        <dbReference type="ChEBI" id="CHEBI:15379"/>
        <dbReference type="ChEBI" id="CHEBI:30879"/>
        <dbReference type="ChEBI" id="CHEBI:57618"/>
        <dbReference type="ChEBI" id="CHEBI:58210"/>
        <dbReference type="ChEBI" id="CHEBI:142491"/>
        <dbReference type="EC" id="1.14.14.1"/>
    </reaction>
</comment>
<dbReference type="Pfam" id="PF00258">
    <property type="entry name" value="Flavodoxin_1"/>
    <property type="match status" value="1"/>
</dbReference>
<evidence type="ECO:0000313" key="15">
    <source>
        <dbReference type="Proteomes" id="UP000001357"/>
    </source>
</evidence>
<keyword evidence="8 11" id="KW-0521">NADP</keyword>
<dbReference type="InterPro" id="IPR003097">
    <property type="entry name" value="CysJ-like_FAD-binding"/>
</dbReference>
<comment type="similarity">
    <text evidence="11">In the C-terminal section; belongs to the flavoprotein pyridine nucleotide cytochrome reductase family.</text>
</comment>
<evidence type="ECO:0000256" key="10">
    <source>
        <dbReference type="ARBA" id="ARBA00047827"/>
    </source>
</evidence>
<feature type="binding site" evidence="11">
    <location>
        <position position="140"/>
    </location>
    <ligand>
        <name>FMN</name>
        <dbReference type="ChEBI" id="CHEBI:58210"/>
    </ligand>
</feature>
<evidence type="ECO:0000259" key="12">
    <source>
        <dbReference type="PROSITE" id="PS50902"/>
    </source>
</evidence>
<dbReference type="InterPro" id="IPR017938">
    <property type="entry name" value="Riboflavin_synthase-like_b-brl"/>
</dbReference>
<dbReference type="PANTHER" id="PTHR19384:SF10">
    <property type="entry name" value="NADPH-DEPENDENT DIFLAVIN OXIDOREDUCTASE 1"/>
    <property type="match status" value="1"/>
</dbReference>
<feature type="binding site" evidence="11">
    <location>
        <begin position="521"/>
        <end position="522"/>
    </location>
    <ligand>
        <name>NADP(+)</name>
        <dbReference type="ChEBI" id="CHEBI:58349"/>
    </ligand>
</feature>
<organism evidence="14 15">
    <name type="scientific">Monosiga brevicollis</name>
    <name type="common">Choanoflagellate</name>
    <dbReference type="NCBI Taxonomy" id="81824"/>
    <lineage>
        <taxon>Eukaryota</taxon>
        <taxon>Choanoflagellata</taxon>
        <taxon>Craspedida</taxon>
        <taxon>Salpingoecidae</taxon>
        <taxon>Monosiga</taxon>
    </lineage>
</organism>
<dbReference type="PANTHER" id="PTHR19384">
    <property type="entry name" value="NITRIC OXIDE SYNTHASE-RELATED"/>
    <property type="match status" value="1"/>
</dbReference>
<evidence type="ECO:0000256" key="4">
    <source>
        <dbReference type="ARBA" id="ARBA00022490"/>
    </source>
</evidence>
<dbReference type="Gene3D" id="2.40.30.10">
    <property type="entry name" value="Translation factors"/>
    <property type="match status" value="2"/>
</dbReference>
<dbReference type="SUPFAM" id="SSF52343">
    <property type="entry name" value="Ferredoxin reductase-like, C-terminal NADP-linked domain"/>
    <property type="match status" value="1"/>
</dbReference>
<dbReference type="RefSeq" id="XP_001743846.1">
    <property type="nucleotide sequence ID" value="XM_001743794.1"/>
</dbReference>
<dbReference type="GO" id="GO:0016226">
    <property type="term" value="P:iron-sulfur cluster assembly"/>
    <property type="evidence" value="ECO:0007669"/>
    <property type="project" value="UniProtKB-UniRule"/>
</dbReference>
<feature type="binding site" evidence="11">
    <location>
        <position position="601"/>
    </location>
    <ligand>
        <name>FAD</name>
        <dbReference type="ChEBI" id="CHEBI:57692"/>
    </ligand>
</feature>
<evidence type="ECO:0000256" key="6">
    <source>
        <dbReference type="ARBA" id="ARBA00022643"/>
    </source>
</evidence>
<dbReference type="FunFam" id="3.40.50.360:FF:000015">
    <property type="entry name" value="NADPH-dependent diflavin oxidoreductase 1"/>
    <property type="match status" value="1"/>
</dbReference>
<evidence type="ECO:0000256" key="7">
    <source>
        <dbReference type="ARBA" id="ARBA00022827"/>
    </source>
</evidence>
<accession>A9UT33</accession>
<dbReference type="InterPro" id="IPR039261">
    <property type="entry name" value="FNR_nucleotide-bd"/>
</dbReference>
<dbReference type="FunFam" id="1.20.990.10:FF:000021">
    <property type="entry name" value="NADPH-dependent diflavin oxidoreductase 1"/>
    <property type="match status" value="1"/>
</dbReference>
<sequence>MAETAAAGAPRRRVVVLYGSQTGTAADAAEAVGRRLERYWFETHVQPMDEYDIKNMLQERYMVFVCSTTGQGETPDNMRRTWRFLLQKRLPATALAHLQFACFGLGDSSYAKFNFVAKKLHKRLQTLGAQPFVPLGLADDQHPLAVEGALEPFVQSVLNHLLLVMPLAPGQVPVPLSRLLPPRYTITDTKPAPIWAPLTPDTVPTREQPLSTQFLWNKRVTPQSHFQDVRHVAVDISQQPGLTYRPGDVAYIMPQNRRAVVDELLAWMGVDGDVVLELQQRREDSPLPTRLRGRPRATLREILTHDLDIQAVPFRYFFELLSCFAPAEHEVERLRELLLPQGQDELLDYCHRMRRTSLEVLRDFPSTQGHLPLEYLFDLFSPLQPRAFSIASNPVVHAGRLEFCIAIVNYKTRMTVPRVGVMTSWLAALNSEEQLASTTVAVWVQAGTLRVPPPEQRLICIGPGTGVAPFRSLLLDPLRQAAAKHNVLIFGNRNREADFLFGDEWLAQAREHGLHLLLAFSRDEGKKQYVQHVMAEHEALLWESLQAGASILLAGNANQMPKAVRDAFLDTVRRKGGLDGAAAEAYVAQLEKTGRYQVETWS</sequence>
<dbReference type="EMBL" id="CH991545">
    <property type="protein sequence ID" value="EDQ91424.1"/>
    <property type="molecule type" value="Genomic_DNA"/>
</dbReference>
<dbReference type="STRING" id="81824.A9UT33"/>
<protein>
    <recommendedName>
        <fullName evidence="11">NADPH-dependent diflavin oxidoreductase 1</fullName>
        <ecNumber evidence="11">1.18.1.-</ecNumber>
    </recommendedName>
    <alternativeName>
        <fullName evidence="11">NADPH-dependent FMN and FAD-containing oxidoreductase</fullName>
    </alternativeName>
</protein>
<dbReference type="PROSITE" id="PS51384">
    <property type="entry name" value="FAD_FR"/>
    <property type="match status" value="1"/>
</dbReference>
<dbReference type="SUPFAM" id="SSF63380">
    <property type="entry name" value="Riboflavin synthase domain-like"/>
    <property type="match status" value="1"/>
</dbReference>
<feature type="domain" description="Flavodoxin-like" evidence="12">
    <location>
        <begin position="14"/>
        <end position="158"/>
    </location>
</feature>
<dbReference type="Gene3D" id="3.40.50.360">
    <property type="match status" value="1"/>
</dbReference>
<comment type="catalytic activity">
    <reaction evidence="11">
        <text>2 oxidized [2Fe-2S]-[protein] + NADPH = 2 reduced [2Fe-2S]-[protein] + NADP(+) + H(+)</text>
        <dbReference type="Rhea" id="RHEA:67716"/>
        <dbReference type="Rhea" id="RHEA-COMP:17327"/>
        <dbReference type="Rhea" id="RHEA-COMP:17328"/>
        <dbReference type="ChEBI" id="CHEBI:15378"/>
        <dbReference type="ChEBI" id="CHEBI:33737"/>
        <dbReference type="ChEBI" id="CHEBI:33738"/>
        <dbReference type="ChEBI" id="CHEBI:57783"/>
        <dbReference type="ChEBI" id="CHEBI:58349"/>
    </reaction>
</comment>
<dbReference type="InterPro" id="IPR023173">
    <property type="entry name" value="NADPH_Cyt_P450_Rdtase_alpha"/>
</dbReference>
<dbReference type="InterPro" id="IPR029039">
    <property type="entry name" value="Flavoprotein-like_sf"/>
</dbReference>
<keyword evidence="15" id="KW-1185">Reference proteome</keyword>
<dbReference type="FunFam" id="2.40.30.10:FF:000281">
    <property type="entry name" value="NADPH-dependent diflavin oxidoreductase 1"/>
    <property type="match status" value="1"/>
</dbReference>
<keyword evidence="9 11" id="KW-0560">Oxidoreductase</keyword>
<dbReference type="GO" id="GO:0050661">
    <property type="term" value="F:NADP binding"/>
    <property type="evidence" value="ECO:0007669"/>
    <property type="project" value="UniProtKB-UniRule"/>
</dbReference>
<comment type="function">
    <text evidence="11">NADPH-dependent reductase which is a central component of the cytosolic iron-sulfur (Fe-S) protein assembly (CIA) machinery. Transfers electrons from NADPH via its FAD and FMN prosthetic groups to the [2Fe-2S] cluster of the anamorsin/DRE2 homolog, another key component of the CIA machinery. In turn, this reduced cluster provides electrons for assembly of cytosolic iron-sulfur cluster proteins.</text>
</comment>
<dbReference type="GO" id="GO:0016491">
    <property type="term" value="F:oxidoreductase activity"/>
    <property type="evidence" value="ECO:0000318"/>
    <property type="project" value="GO_Central"/>
</dbReference>
<dbReference type="SUPFAM" id="SSF52218">
    <property type="entry name" value="Flavoproteins"/>
    <property type="match status" value="1"/>
</dbReference>
<feature type="binding site" evidence="11">
    <location>
        <position position="465"/>
    </location>
    <ligand>
        <name>NADP(+)</name>
        <dbReference type="ChEBI" id="CHEBI:58349"/>
    </ligand>
</feature>
<keyword evidence="5 11" id="KW-0285">Flavoprotein</keyword>
<gene>
    <name evidence="14" type="ORF">MONBRDRAFT_14947</name>
</gene>
<comment type="similarity">
    <text evidence="11">Belongs to the NADPH-dependent diflavin oxidoreductase NDOR1 family.</text>
</comment>
<feature type="binding site" evidence="11">
    <location>
        <position position="354"/>
    </location>
    <ligand>
        <name>FAD</name>
        <dbReference type="ChEBI" id="CHEBI:57692"/>
    </ligand>
</feature>
<reference evidence="14 15" key="1">
    <citation type="journal article" date="2008" name="Nature">
        <title>The genome of the choanoflagellate Monosiga brevicollis and the origin of metazoans.</title>
        <authorList>
            <consortium name="JGI Sequencing"/>
            <person name="King N."/>
            <person name="Westbrook M.J."/>
            <person name="Young S.L."/>
            <person name="Kuo A."/>
            <person name="Abedin M."/>
            <person name="Chapman J."/>
            <person name="Fairclough S."/>
            <person name="Hellsten U."/>
            <person name="Isogai Y."/>
            <person name="Letunic I."/>
            <person name="Marr M."/>
            <person name="Pincus D."/>
            <person name="Putnam N."/>
            <person name="Rokas A."/>
            <person name="Wright K.J."/>
            <person name="Zuzow R."/>
            <person name="Dirks W."/>
            <person name="Good M."/>
            <person name="Goodstein D."/>
            <person name="Lemons D."/>
            <person name="Li W."/>
            <person name="Lyons J.B."/>
            <person name="Morris A."/>
            <person name="Nichols S."/>
            <person name="Richter D.J."/>
            <person name="Salamov A."/>
            <person name="Bork P."/>
            <person name="Lim W.A."/>
            <person name="Manning G."/>
            <person name="Miller W.T."/>
            <person name="McGinnis W."/>
            <person name="Shapiro H."/>
            <person name="Tjian R."/>
            <person name="Grigoriev I.V."/>
            <person name="Rokhsar D."/>
        </authorList>
    </citation>
    <scope>NUCLEOTIDE SEQUENCE [LARGE SCALE GENOMIC DNA]</scope>
    <source>
        <strain evidence="15">MX1 / ATCC 50154</strain>
    </source>
</reference>